<feature type="compositionally biased region" description="Basic and acidic residues" evidence="1">
    <location>
        <begin position="1"/>
        <end position="13"/>
    </location>
</feature>
<dbReference type="AlphaFoldDB" id="A0A922MIS6"/>
<dbReference type="EMBL" id="JACEFF010000474">
    <property type="protein sequence ID" value="KAH9636832.1"/>
    <property type="molecule type" value="Genomic_DNA"/>
</dbReference>
<feature type="region of interest" description="Disordered" evidence="1">
    <location>
        <begin position="1"/>
        <end position="37"/>
    </location>
</feature>
<dbReference type="PANTHER" id="PTHR47331:SF5">
    <property type="entry name" value="RIBONUCLEASE H"/>
    <property type="match status" value="1"/>
</dbReference>
<comment type="caution">
    <text evidence="2">The sequence shown here is derived from an EMBL/GenBank/DDBJ whole genome shotgun (WGS) entry which is preliminary data.</text>
</comment>
<evidence type="ECO:0008006" key="4">
    <source>
        <dbReference type="Google" id="ProtNLM"/>
    </source>
</evidence>
<evidence type="ECO:0000313" key="2">
    <source>
        <dbReference type="EMBL" id="KAH9636832.1"/>
    </source>
</evidence>
<proteinExistence type="predicted"/>
<accession>A0A922MIS6</accession>
<gene>
    <name evidence="2" type="ORF">HF086_017075</name>
</gene>
<protein>
    <recommendedName>
        <fullName evidence="4">Peptidase aspartic putative domain-containing protein</fullName>
    </recommendedName>
</protein>
<dbReference type="Proteomes" id="UP000814243">
    <property type="component" value="Unassembled WGS sequence"/>
</dbReference>
<reference evidence="2" key="1">
    <citation type="journal article" date="2021" name="G3 (Bethesda)">
        <title>Genome and transcriptome analysis of the beet armyworm Spodoptera exigua reveals targets for pest control. .</title>
        <authorList>
            <person name="Simon S."/>
            <person name="Breeschoten T."/>
            <person name="Jansen H.J."/>
            <person name="Dirks R.P."/>
            <person name="Schranz M.E."/>
            <person name="Ros V.I.D."/>
        </authorList>
    </citation>
    <scope>NUCLEOTIDE SEQUENCE</scope>
    <source>
        <strain evidence="2">TB_SE_WUR_2020</strain>
    </source>
</reference>
<evidence type="ECO:0000313" key="3">
    <source>
        <dbReference type="Proteomes" id="UP000814243"/>
    </source>
</evidence>
<organism evidence="2 3">
    <name type="scientific">Spodoptera exigua</name>
    <name type="common">Beet armyworm</name>
    <name type="synonym">Noctua fulgens</name>
    <dbReference type="NCBI Taxonomy" id="7107"/>
    <lineage>
        <taxon>Eukaryota</taxon>
        <taxon>Metazoa</taxon>
        <taxon>Ecdysozoa</taxon>
        <taxon>Arthropoda</taxon>
        <taxon>Hexapoda</taxon>
        <taxon>Insecta</taxon>
        <taxon>Pterygota</taxon>
        <taxon>Neoptera</taxon>
        <taxon>Endopterygota</taxon>
        <taxon>Lepidoptera</taxon>
        <taxon>Glossata</taxon>
        <taxon>Ditrysia</taxon>
        <taxon>Noctuoidea</taxon>
        <taxon>Noctuidae</taxon>
        <taxon>Amphipyrinae</taxon>
        <taxon>Spodoptera</taxon>
    </lineage>
</organism>
<name>A0A922MIS6_SPOEX</name>
<sequence>MAREPIAKKEKPFQSDSQAKPNTNNSKSNSYNYSAKKGHGYQKYQSNAANNKRFCPVCKAPHDLYQCKRFLMQSADAKLRTIAKHNICRNCLYKHNDNKCISTKRCKEYKGEHNSIIHDVMSIAQRDSQEEAQCQPSNLPSGSSSTPQTSHNVNYVASENEEVLLTTVALNVKASDGSYTQLRALLDQGSQIALISENAVQILGLKRQYYRASVSGIGSTQKQSKGLVSIECVSIYGDYHFTTQALVVSRVINNLPNASFSKQTWPHLSHTRLADPEYNISKPIDLLLDASVYSDIIMSGLIKGPIQAPIAQQTRLGWILSGNVKTFACHVVVNDITSIAKFWEIEDIHESSPTLSSADQYCEEHYQSTTKRLNSGQYEVALPMKPNYEQEMGASKSKAITQFIQQERKMSKDPSLAEGYRNFMREYEELGHMRKVEQQHRTACYLPHHGVLKLDSTTTALRVVFNASSKMSSGRSLNDLMHTGPNL</sequence>
<evidence type="ECO:0000256" key="1">
    <source>
        <dbReference type="SAM" id="MobiDB-lite"/>
    </source>
</evidence>
<feature type="region of interest" description="Disordered" evidence="1">
    <location>
        <begin position="131"/>
        <end position="151"/>
    </location>
</feature>
<dbReference type="PANTHER" id="PTHR47331">
    <property type="entry name" value="PHD-TYPE DOMAIN-CONTAINING PROTEIN"/>
    <property type="match status" value="1"/>
</dbReference>
<feature type="compositionally biased region" description="Low complexity" evidence="1">
    <location>
        <begin position="19"/>
        <end position="35"/>
    </location>
</feature>